<name>A0ABW1U030_9BURK</name>
<gene>
    <name evidence="1" type="ORF">ACFQND_14960</name>
</gene>
<evidence type="ECO:0000313" key="2">
    <source>
        <dbReference type="Proteomes" id="UP001596270"/>
    </source>
</evidence>
<comment type="caution">
    <text evidence="1">The sequence shown here is derived from an EMBL/GenBank/DDBJ whole genome shotgun (WGS) entry which is preliminary data.</text>
</comment>
<sequence length="229" mass="25366">MALLGNAAVAMWWDILPPQRDEFQEWHSREHFPERMGIDGFLRGSRWTNIDGGPGFFVMYELASYETLTSAGYLQSLNNPTPWSAKMMPHHLHMVRSQCRLLASYGAGLGKAMLTIRLSPLEGMAGNFQCYLEELLQNLAGRRAIVGAHLLQTKTPGVPLTEEQKIRGGRDAVADWIILLSSYETEALQKIVDEALSPSSLQKAGAQEAMTSAIYALSYSMGAHDLKVP</sequence>
<dbReference type="RefSeq" id="WP_371436694.1">
    <property type="nucleotide sequence ID" value="NZ_JBHSRS010000078.1"/>
</dbReference>
<proteinExistence type="predicted"/>
<dbReference type="Proteomes" id="UP001596270">
    <property type="component" value="Unassembled WGS sequence"/>
</dbReference>
<reference evidence="2" key="1">
    <citation type="journal article" date="2019" name="Int. J. Syst. Evol. Microbiol.">
        <title>The Global Catalogue of Microorganisms (GCM) 10K type strain sequencing project: providing services to taxonomists for standard genome sequencing and annotation.</title>
        <authorList>
            <consortium name="The Broad Institute Genomics Platform"/>
            <consortium name="The Broad Institute Genome Sequencing Center for Infectious Disease"/>
            <person name="Wu L."/>
            <person name="Ma J."/>
        </authorList>
    </citation>
    <scope>NUCLEOTIDE SEQUENCE [LARGE SCALE GENOMIC DNA]</scope>
    <source>
        <strain evidence="2">CCUG 39402</strain>
    </source>
</reference>
<organism evidence="1 2">
    <name type="scientific">Polaromonas aquatica</name>
    <dbReference type="NCBI Taxonomy" id="332657"/>
    <lineage>
        <taxon>Bacteria</taxon>
        <taxon>Pseudomonadati</taxon>
        <taxon>Pseudomonadota</taxon>
        <taxon>Betaproteobacteria</taxon>
        <taxon>Burkholderiales</taxon>
        <taxon>Comamonadaceae</taxon>
        <taxon>Polaromonas</taxon>
    </lineage>
</organism>
<dbReference type="EMBL" id="JBHSRS010000078">
    <property type="protein sequence ID" value="MFC6282523.1"/>
    <property type="molecule type" value="Genomic_DNA"/>
</dbReference>
<evidence type="ECO:0000313" key="1">
    <source>
        <dbReference type="EMBL" id="MFC6282523.1"/>
    </source>
</evidence>
<keyword evidence="2" id="KW-1185">Reference proteome</keyword>
<protein>
    <submittedName>
        <fullName evidence="1">Uncharacterized protein</fullName>
    </submittedName>
</protein>
<accession>A0ABW1U030</accession>